<name>A0A367LE71_9HYPO</name>
<keyword evidence="3" id="KW-1185">Reference proteome</keyword>
<accession>A0A367LE71</accession>
<dbReference type="AlphaFoldDB" id="A0A367LE71"/>
<sequence>MSSKARLKQDEFPKMQAHDENEMKPKPDEDGMEVRFKRSFKNPASNGEKQVSVFLQKGKGQQSSETRQGEGLGIQRAGGADHLGGGEGSGGGGKPVGGGVGDDGLAIVVGLTRERKMVLTRRVVDVCVVVEGGAVPTAALPAGAAYWAMLKAGMATAKAERRMSTAVGEQVFEQRASCSSEQRKGM</sequence>
<evidence type="ECO:0000256" key="1">
    <source>
        <dbReference type="SAM" id="MobiDB-lite"/>
    </source>
</evidence>
<reference evidence="2 3" key="1">
    <citation type="journal article" date="2015" name="BMC Genomics">
        <title>Insights from the genome of Ophiocordyceps polyrhachis-furcata to pathogenicity and host specificity in insect fungi.</title>
        <authorList>
            <person name="Wichadakul D."/>
            <person name="Kobmoo N."/>
            <person name="Ingsriswang S."/>
            <person name="Tangphatsornruang S."/>
            <person name="Chantasingh D."/>
            <person name="Luangsa-ard J.J."/>
            <person name="Eurwilaichitr L."/>
        </authorList>
    </citation>
    <scope>NUCLEOTIDE SEQUENCE [LARGE SCALE GENOMIC DNA]</scope>
    <source>
        <strain evidence="2 3">BCC 54312</strain>
    </source>
</reference>
<evidence type="ECO:0000313" key="3">
    <source>
        <dbReference type="Proteomes" id="UP000253664"/>
    </source>
</evidence>
<comment type="caution">
    <text evidence="2">The sequence shown here is derived from an EMBL/GenBank/DDBJ whole genome shotgun (WGS) entry which is preliminary data.</text>
</comment>
<feature type="compositionally biased region" description="Basic and acidic residues" evidence="1">
    <location>
        <begin position="7"/>
        <end position="36"/>
    </location>
</feature>
<proteinExistence type="predicted"/>
<evidence type="ECO:0000313" key="2">
    <source>
        <dbReference type="EMBL" id="RCI12724.1"/>
    </source>
</evidence>
<organism evidence="2 3">
    <name type="scientific">Ophiocordyceps polyrhachis-furcata BCC 54312</name>
    <dbReference type="NCBI Taxonomy" id="1330021"/>
    <lineage>
        <taxon>Eukaryota</taxon>
        <taxon>Fungi</taxon>
        <taxon>Dikarya</taxon>
        <taxon>Ascomycota</taxon>
        <taxon>Pezizomycotina</taxon>
        <taxon>Sordariomycetes</taxon>
        <taxon>Hypocreomycetidae</taxon>
        <taxon>Hypocreales</taxon>
        <taxon>Ophiocordycipitaceae</taxon>
        <taxon>Ophiocordyceps</taxon>
    </lineage>
</organism>
<dbReference type="EMBL" id="LKCN02000007">
    <property type="protein sequence ID" value="RCI12724.1"/>
    <property type="molecule type" value="Genomic_DNA"/>
</dbReference>
<protein>
    <submittedName>
        <fullName evidence="2">Uncharacterized protein</fullName>
    </submittedName>
</protein>
<feature type="compositionally biased region" description="Gly residues" evidence="1">
    <location>
        <begin position="81"/>
        <end position="99"/>
    </location>
</feature>
<dbReference type="Proteomes" id="UP000253664">
    <property type="component" value="Unassembled WGS sequence"/>
</dbReference>
<feature type="region of interest" description="Disordered" evidence="1">
    <location>
        <begin position="1"/>
        <end position="99"/>
    </location>
</feature>
<gene>
    <name evidence="2" type="ORF">L249_0857</name>
</gene>